<evidence type="ECO:0000256" key="3">
    <source>
        <dbReference type="ARBA" id="ARBA00023125"/>
    </source>
</evidence>
<keyword evidence="7" id="KW-1185">Reference proteome</keyword>
<evidence type="ECO:0000256" key="4">
    <source>
        <dbReference type="ARBA" id="ARBA00023163"/>
    </source>
</evidence>
<evidence type="ECO:0000256" key="2">
    <source>
        <dbReference type="ARBA" id="ARBA00023015"/>
    </source>
</evidence>
<keyword evidence="2" id="KW-0805">Transcription regulation</keyword>
<dbReference type="Pfam" id="PF03466">
    <property type="entry name" value="LysR_substrate"/>
    <property type="match status" value="1"/>
</dbReference>
<dbReference type="RefSeq" id="WP_227181629.1">
    <property type="nucleotide sequence ID" value="NZ_JAJBZT010000009.1"/>
</dbReference>
<comment type="caution">
    <text evidence="6">The sequence shown here is derived from an EMBL/GenBank/DDBJ whole genome shotgun (WGS) entry which is preliminary data.</text>
</comment>
<dbReference type="Pfam" id="PF00126">
    <property type="entry name" value="HTH_1"/>
    <property type="match status" value="1"/>
</dbReference>
<keyword evidence="3" id="KW-0238">DNA-binding</keyword>
<dbReference type="Gene3D" id="1.10.10.10">
    <property type="entry name" value="Winged helix-like DNA-binding domain superfamily/Winged helix DNA-binding domain"/>
    <property type="match status" value="1"/>
</dbReference>
<protein>
    <submittedName>
        <fullName evidence="6">LysR family transcriptional regulator</fullName>
    </submittedName>
</protein>
<dbReference type="PRINTS" id="PR00039">
    <property type="entry name" value="HTHLYSR"/>
</dbReference>
<comment type="similarity">
    <text evidence="1">Belongs to the LysR transcriptional regulatory family.</text>
</comment>
<organism evidence="6 7">
    <name type="scientific">Leeia speluncae</name>
    <dbReference type="NCBI Taxonomy" id="2884804"/>
    <lineage>
        <taxon>Bacteria</taxon>
        <taxon>Pseudomonadati</taxon>
        <taxon>Pseudomonadota</taxon>
        <taxon>Betaproteobacteria</taxon>
        <taxon>Neisseriales</taxon>
        <taxon>Leeiaceae</taxon>
        <taxon>Leeia</taxon>
    </lineage>
</organism>
<gene>
    <name evidence="6" type="ORF">LIN78_14790</name>
</gene>
<dbReference type="SUPFAM" id="SSF53850">
    <property type="entry name" value="Periplasmic binding protein-like II"/>
    <property type="match status" value="1"/>
</dbReference>
<name>A0ABS8D9K7_9NEIS</name>
<evidence type="ECO:0000313" key="7">
    <source>
        <dbReference type="Proteomes" id="UP001165395"/>
    </source>
</evidence>
<dbReference type="Gene3D" id="3.40.190.290">
    <property type="match status" value="1"/>
</dbReference>
<dbReference type="InterPro" id="IPR005119">
    <property type="entry name" value="LysR_subst-bd"/>
</dbReference>
<dbReference type="PANTHER" id="PTHR30126">
    <property type="entry name" value="HTH-TYPE TRANSCRIPTIONAL REGULATOR"/>
    <property type="match status" value="1"/>
</dbReference>
<dbReference type="PROSITE" id="PS50931">
    <property type="entry name" value="HTH_LYSR"/>
    <property type="match status" value="1"/>
</dbReference>
<feature type="domain" description="HTH lysR-type" evidence="5">
    <location>
        <begin position="3"/>
        <end position="60"/>
    </location>
</feature>
<dbReference type="InterPro" id="IPR000847">
    <property type="entry name" value="LysR_HTH_N"/>
</dbReference>
<dbReference type="InterPro" id="IPR036388">
    <property type="entry name" value="WH-like_DNA-bd_sf"/>
</dbReference>
<accession>A0ABS8D9K7</accession>
<dbReference type="InterPro" id="IPR036390">
    <property type="entry name" value="WH_DNA-bd_sf"/>
</dbReference>
<dbReference type="PANTHER" id="PTHR30126:SF91">
    <property type="entry name" value="LYSR FAMILY TRANSCRIPTIONAL REGULATOR"/>
    <property type="match status" value="1"/>
</dbReference>
<dbReference type="SUPFAM" id="SSF46785">
    <property type="entry name" value="Winged helix' DNA-binding domain"/>
    <property type="match status" value="1"/>
</dbReference>
<proteinExistence type="inferred from homology"/>
<dbReference type="CDD" id="cd05466">
    <property type="entry name" value="PBP2_LTTR_substrate"/>
    <property type="match status" value="1"/>
</dbReference>
<dbReference type="Proteomes" id="UP001165395">
    <property type="component" value="Unassembled WGS sequence"/>
</dbReference>
<evidence type="ECO:0000313" key="6">
    <source>
        <dbReference type="EMBL" id="MCB6184812.1"/>
    </source>
</evidence>
<keyword evidence="4" id="KW-0804">Transcription</keyword>
<reference evidence="6" key="1">
    <citation type="submission" date="2021-10" db="EMBL/GenBank/DDBJ databases">
        <title>The complete genome sequence of Leeia sp. TBRC 13508.</title>
        <authorList>
            <person name="Charoenyingcharoen P."/>
            <person name="Yukphan P."/>
        </authorList>
    </citation>
    <scope>NUCLEOTIDE SEQUENCE</scope>
    <source>
        <strain evidence="6">TBRC 13508</strain>
    </source>
</reference>
<sequence>MNWTLDQLVTFVTTVDSGSFSAAARKLGRAQSAISTAIGLLESSLGVSLFDRSTKIPTLTNQGKSLLPEAREILRQCDALNNQALILGQAEVGRVTFAMDEGLPYPPALALLSALAKPYPQIELNVLHGSQENIVDWLQTNQADIALGFHRKPVPPTIESVPVSAVPRIMVCGHEHPLAGKPKIQRRQLARYRQLILSPNQVDEDEEERISPQVWRANSLYAVAELARLNLGWGVLPVNIVQYPTLDGKLVELSSTDLFFPALEVRLYWRSGQGESEVLRWIRQYLQTNRFTHIA</sequence>
<evidence type="ECO:0000259" key="5">
    <source>
        <dbReference type="PROSITE" id="PS50931"/>
    </source>
</evidence>
<evidence type="ECO:0000256" key="1">
    <source>
        <dbReference type="ARBA" id="ARBA00009437"/>
    </source>
</evidence>
<dbReference type="EMBL" id="JAJBZT010000009">
    <property type="protein sequence ID" value="MCB6184812.1"/>
    <property type="molecule type" value="Genomic_DNA"/>
</dbReference>